<keyword evidence="1" id="KW-0472">Membrane</keyword>
<proteinExistence type="predicted"/>
<feature type="transmembrane region" description="Helical" evidence="1">
    <location>
        <begin position="124"/>
        <end position="149"/>
    </location>
</feature>
<dbReference type="EMBL" id="JAGGLD010000003">
    <property type="protein sequence ID" value="MBP2001232.1"/>
    <property type="molecule type" value="Genomic_DNA"/>
</dbReference>
<dbReference type="InterPro" id="IPR009793">
    <property type="entry name" value="DUF1361"/>
</dbReference>
<feature type="transmembrane region" description="Helical" evidence="1">
    <location>
        <begin position="12"/>
        <end position="36"/>
    </location>
</feature>
<evidence type="ECO:0000256" key="1">
    <source>
        <dbReference type="SAM" id="Phobius"/>
    </source>
</evidence>
<reference evidence="2 3" key="1">
    <citation type="submission" date="2021-03" db="EMBL/GenBank/DDBJ databases">
        <title>Genomic Encyclopedia of Type Strains, Phase IV (KMG-IV): sequencing the most valuable type-strain genomes for metagenomic binning, comparative biology and taxonomic classification.</title>
        <authorList>
            <person name="Goeker M."/>
        </authorList>
    </citation>
    <scope>NUCLEOTIDE SEQUENCE [LARGE SCALE GENOMIC DNA]</scope>
    <source>
        <strain evidence="2 3">DSM 26806</strain>
    </source>
</reference>
<keyword evidence="3" id="KW-1185">Reference proteome</keyword>
<dbReference type="Pfam" id="PF07099">
    <property type="entry name" value="DUF1361"/>
    <property type="match status" value="1"/>
</dbReference>
<dbReference type="Proteomes" id="UP001519288">
    <property type="component" value="Unassembled WGS sequence"/>
</dbReference>
<evidence type="ECO:0000313" key="2">
    <source>
        <dbReference type="EMBL" id="MBP2001232.1"/>
    </source>
</evidence>
<keyword evidence="1" id="KW-0812">Transmembrane</keyword>
<comment type="caution">
    <text evidence="2">The sequence shown here is derived from an EMBL/GenBank/DDBJ whole genome shotgun (WGS) entry which is preliminary data.</text>
</comment>
<feature type="transmembrane region" description="Helical" evidence="1">
    <location>
        <begin position="79"/>
        <end position="100"/>
    </location>
</feature>
<evidence type="ECO:0000313" key="3">
    <source>
        <dbReference type="Proteomes" id="UP001519288"/>
    </source>
</evidence>
<organism evidence="2 3">
    <name type="scientific">Paenibacillus shirakamiensis</name>
    <dbReference type="NCBI Taxonomy" id="1265935"/>
    <lineage>
        <taxon>Bacteria</taxon>
        <taxon>Bacillati</taxon>
        <taxon>Bacillota</taxon>
        <taxon>Bacilli</taxon>
        <taxon>Bacillales</taxon>
        <taxon>Paenibacillaceae</taxon>
        <taxon>Paenibacillus</taxon>
    </lineage>
</organism>
<keyword evidence="1" id="KW-1133">Transmembrane helix</keyword>
<feature type="transmembrane region" description="Helical" evidence="1">
    <location>
        <begin position="48"/>
        <end position="67"/>
    </location>
</feature>
<feature type="transmembrane region" description="Helical" evidence="1">
    <location>
        <begin position="214"/>
        <end position="238"/>
    </location>
</feature>
<sequence>MMLRSLKDINHLFVKLMMAMLLFIASMFCLGLGHHIRYTSGRQIYMFLNWNLFLAWLPILFAFLLEWIMVAKIEKELRIILLTATSILWLLFYPNAAYLLTDLLHPFAKYHLDNTYRFWMDIAFWYHLLLFFSVAIVGLFIGIFSLFLVQELVRRVYGYGRSWIFAMLVLGLSSFGIYLGRFIRWNSWDAIMHPKSILKQVLTMFTDIEELRRMVPFTGILFLILMISYSFIYGFSLLGRIQSPRN</sequence>
<gene>
    <name evidence="2" type="ORF">J2Z69_002275</name>
</gene>
<feature type="transmembrane region" description="Helical" evidence="1">
    <location>
        <begin position="161"/>
        <end position="179"/>
    </location>
</feature>
<name>A0ABS4JHR0_9BACL</name>
<accession>A0ABS4JHR0</accession>
<protein>
    <submittedName>
        <fullName evidence="2">Membrane protein</fullName>
    </submittedName>
</protein>